<feature type="compositionally biased region" description="Low complexity" evidence="1">
    <location>
        <begin position="25"/>
        <end position="44"/>
    </location>
</feature>
<name>A0A3Q0J192_DIACI</name>
<sequence>MSSQGVVERATSEISKRINNLTLGKNKSNTKHNNTNNNNNNQTNLKTSVMERVTNVFCGSGHIPSSHNLTTQEKNTTNKSSYRSKSANNVTSITPSLLKRKIPNPSSALIGFNRNNNLTSMTNISDLLLDEAFLGKFFFYFSPLERSVLAQVCFKWKEVLYKNPKYWTGLIPVIRSKELRSVHINDMNKLYSSIVRRNFQCISLLSATDEDVVSFVNAFPLASKHIRSLSLSCSSVTDRGLETLMDHLQSIQSVQASKYGMTAIDYDFDNVLLHASDLDGEIVMHKRVNNTITL</sequence>
<evidence type="ECO:0000313" key="2">
    <source>
        <dbReference type="Proteomes" id="UP000079169"/>
    </source>
</evidence>
<evidence type="ECO:0000256" key="1">
    <source>
        <dbReference type="SAM" id="MobiDB-lite"/>
    </source>
</evidence>
<dbReference type="CDD" id="cd22127">
    <property type="entry name" value="F-box_FBXL16"/>
    <property type="match status" value="1"/>
</dbReference>
<dbReference type="Proteomes" id="UP000079169">
    <property type="component" value="Unplaced"/>
</dbReference>
<evidence type="ECO:0000313" key="3">
    <source>
        <dbReference type="RefSeq" id="XP_026682239.1"/>
    </source>
</evidence>
<organism evidence="2 3">
    <name type="scientific">Diaphorina citri</name>
    <name type="common">Asian citrus psyllid</name>
    <dbReference type="NCBI Taxonomy" id="121845"/>
    <lineage>
        <taxon>Eukaryota</taxon>
        <taxon>Metazoa</taxon>
        <taxon>Ecdysozoa</taxon>
        <taxon>Arthropoda</taxon>
        <taxon>Hexapoda</taxon>
        <taxon>Insecta</taxon>
        <taxon>Pterygota</taxon>
        <taxon>Neoptera</taxon>
        <taxon>Paraneoptera</taxon>
        <taxon>Hemiptera</taxon>
        <taxon>Sternorrhyncha</taxon>
        <taxon>Psylloidea</taxon>
        <taxon>Psyllidae</taxon>
        <taxon>Diaphorininae</taxon>
        <taxon>Diaphorina</taxon>
    </lineage>
</organism>
<gene>
    <name evidence="3" type="primary">LOC103513162</name>
</gene>
<dbReference type="AlphaFoldDB" id="A0A3Q0J192"/>
<protein>
    <submittedName>
        <fullName evidence="3">Probable cytochrome P450 525A1</fullName>
    </submittedName>
</protein>
<dbReference type="GeneID" id="103513162"/>
<dbReference type="PaxDb" id="121845-A0A3Q0J192"/>
<accession>A0A3Q0J192</accession>
<keyword evidence="2" id="KW-1185">Reference proteome</keyword>
<feature type="region of interest" description="Disordered" evidence="1">
    <location>
        <begin position="1"/>
        <end position="44"/>
    </location>
</feature>
<dbReference type="RefSeq" id="XP_026682239.1">
    <property type="nucleotide sequence ID" value="XM_026826438.1"/>
</dbReference>
<feature type="region of interest" description="Disordered" evidence="1">
    <location>
        <begin position="64"/>
        <end position="88"/>
    </location>
</feature>
<proteinExistence type="predicted"/>
<reference evidence="3" key="1">
    <citation type="submission" date="2025-08" db="UniProtKB">
        <authorList>
            <consortium name="RefSeq"/>
        </authorList>
    </citation>
    <scope>IDENTIFICATION</scope>
</reference>
<dbReference type="KEGG" id="dci:103513162"/>
<dbReference type="STRING" id="121845.A0A3Q0J192"/>